<evidence type="ECO:0000256" key="1">
    <source>
        <dbReference type="SAM" id="MobiDB-lite"/>
    </source>
</evidence>
<dbReference type="Proteomes" id="UP001519331">
    <property type="component" value="Unassembled WGS sequence"/>
</dbReference>
<dbReference type="RefSeq" id="WP_210050386.1">
    <property type="nucleotide sequence ID" value="NZ_JAGINX010000001.1"/>
</dbReference>
<feature type="compositionally biased region" description="Polar residues" evidence="1">
    <location>
        <begin position="49"/>
        <end position="59"/>
    </location>
</feature>
<dbReference type="Pfam" id="PF05258">
    <property type="entry name" value="DciA"/>
    <property type="match status" value="1"/>
</dbReference>
<dbReference type="PANTHER" id="PTHR36456:SF1">
    <property type="entry name" value="UPF0232 PROTEIN SCO3875"/>
    <property type="match status" value="1"/>
</dbReference>
<name>A0ABS4T4E6_9MICC</name>
<dbReference type="InterPro" id="IPR007922">
    <property type="entry name" value="DciA-like"/>
</dbReference>
<keyword evidence="3" id="KW-1185">Reference proteome</keyword>
<evidence type="ECO:0000313" key="2">
    <source>
        <dbReference type="EMBL" id="MBP2319324.1"/>
    </source>
</evidence>
<feature type="compositionally biased region" description="Basic and acidic residues" evidence="1">
    <location>
        <begin position="31"/>
        <end position="40"/>
    </location>
</feature>
<gene>
    <name evidence="2" type="ORF">JOF45_002343</name>
</gene>
<feature type="region of interest" description="Disordered" evidence="1">
    <location>
        <begin position="31"/>
        <end position="81"/>
    </location>
</feature>
<evidence type="ECO:0000313" key="3">
    <source>
        <dbReference type="Proteomes" id="UP001519331"/>
    </source>
</evidence>
<dbReference type="PANTHER" id="PTHR36456">
    <property type="entry name" value="UPF0232 PROTEIN SCO3875"/>
    <property type="match status" value="1"/>
</dbReference>
<comment type="caution">
    <text evidence="2">The sequence shown here is derived from an EMBL/GenBank/DDBJ whole genome shotgun (WGS) entry which is preliminary data.</text>
</comment>
<accession>A0ABS4T4E6</accession>
<protein>
    <submittedName>
        <fullName evidence="2">Nucleic acid-binding Zn ribbon protein</fullName>
    </submittedName>
</protein>
<sequence>MRPEVEPSPDGVSVRESEDAAAILLARMRKAAEGRGEHRLRSMPKGSSLAGNPRTQQSDAQKRRSAAGTGSQANRRDPSLLGNVVGGLITTRGWSSPVAVGSVIARWDQLVGEQVAEHCRPERFENGVVDVVCDSTAWATNLKLMQNQLMEMFTRELGRGIVTGLNIRGPQAPSWKKGRYHVRGRGPRDTYG</sequence>
<organism evidence="2 3">
    <name type="scientific">Nesterenkonia lacusekhoensis</name>
    <dbReference type="NCBI Taxonomy" id="150832"/>
    <lineage>
        <taxon>Bacteria</taxon>
        <taxon>Bacillati</taxon>
        <taxon>Actinomycetota</taxon>
        <taxon>Actinomycetes</taxon>
        <taxon>Micrococcales</taxon>
        <taxon>Micrococcaceae</taxon>
        <taxon>Nesterenkonia</taxon>
    </lineage>
</organism>
<proteinExistence type="predicted"/>
<dbReference type="EMBL" id="JAGINX010000001">
    <property type="protein sequence ID" value="MBP2319324.1"/>
    <property type="molecule type" value="Genomic_DNA"/>
</dbReference>
<reference evidence="2 3" key="1">
    <citation type="submission" date="2021-03" db="EMBL/GenBank/DDBJ databases">
        <title>Sequencing the genomes of 1000 actinobacteria strains.</title>
        <authorList>
            <person name="Klenk H.-P."/>
        </authorList>
    </citation>
    <scope>NUCLEOTIDE SEQUENCE [LARGE SCALE GENOMIC DNA]</scope>
    <source>
        <strain evidence="2 3">DSM 12544</strain>
    </source>
</reference>